<dbReference type="EMBL" id="CP034438">
    <property type="protein sequence ID" value="AZN30793.1"/>
    <property type="molecule type" value="Genomic_DNA"/>
</dbReference>
<protein>
    <recommendedName>
        <fullName evidence="3">PepSY domain-containing protein</fullName>
    </recommendedName>
</protein>
<dbReference type="Proteomes" id="UP000270021">
    <property type="component" value="Chromosome"/>
</dbReference>
<dbReference type="Gene3D" id="3.10.450.40">
    <property type="match status" value="2"/>
</dbReference>
<dbReference type="AlphaFoldDB" id="A0A3Q8WWH8"/>
<feature type="compositionally biased region" description="Acidic residues" evidence="1">
    <location>
        <begin position="56"/>
        <end position="66"/>
    </location>
</feature>
<sequence length="214" mass="23085">MKTRTLGLAAALALTLAACAEGDDDVASVTAGPTPTEISSPGSAAGNETDGGTGDAADDTTDDESDDRARPDEGIDLNGYEFEVSLDDALEIARSESGAEDPYKVAMEWSDGAWQWEIDLTADGQEWEFEIDATTGEIRDFESDSESDAETPLDLDSVIGHHEAMETAVVERPGRVTDWELKRDDGRQVYEVEIDDETEVKIDADTGEIMEVDD</sequence>
<feature type="domain" description="PepSY" evidence="3">
    <location>
        <begin position="84"/>
        <end position="140"/>
    </location>
</feature>
<organism evidence="4 5">
    <name type="scientific">Flaviflexus salsibiostraticola</name>
    <dbReference type="NCBI Taxonomy" id="1282737"/>
    <lineage>
        <taxon>Bacteria</taxon>
        <taxon>Bacillati</taxon>
        <taxon>Actinomycetota</taxon>
        <taxon>Actinomycetes</taxon>
        <taxon>Actinomycetales</taxon>
        <taxon>Actinomycetaceae</taxon>
        <taxon>Flaviflexus</taxon>
    </lineage>
</organism>
<evidence type="ECO:0000313" key="5">
    <source>
        <dbReference type="Proteomes" id="UP000270021"/>
    </source>
</evidence>
<accession>A0A3Q8WWH8</accession>
<dbReference type="InterPro" id="IPR025711">
    <property type="entry name" value="PepSY"/>
</dbReference>
<gene>
    <name evidence="4" type="ORF">EJO69_11155</name>
</gene>
<feature type="domain" description="PepSY" evidence="3">
    <location>
        <begin position="162"/>
        <end position="212"/>
    </location>
</feature>
<dbReference type="PROSITE" id="PS51257">
    <property type="entry name" value="PROKAR_LIPOPROTEIN"/>
    <property type="match status" value="1"/>
</dbReference>
<proteinExistence type="predicted"/>
<feature type="chain" id="PRO_5038424062" description="PepSY domain-containing protein" evidence="2">
    <location>
        <begin position="21"/>
        <end position="214"/>
    </location>
</feature>
<feature type="region of interest" description="Disordered" evidence="1">
    <location>
        <begin position="25"/>
        <end position="78"/>
    </location>
</feature>
<keyword evidence="5" id="KW-1185">Reference proteome</keyword>
<evidence type="ECO:0000256" key="1">
    <source>
        <dbReference type="SAM" id="MobiDB-lite"/>
    </source>
</evidence>
<dbReference type="OrthoDB" id="4732507at2"/>
<dbReference type="Pfam" id="PF03413">
    <property type="entry name" value="PepSY"/>
    <property type="match status" value="2"/>
</dbReference>
<evidence type="ECO:0000256" key="2">
    <source>
        <dbReference type="SAM" id="SignalP"/>
    </source>
</evidence>
<feature type="compositionally biased region" description="Polar residues" evidence="1">
    <location>
        <begin position="31"/>
        <end position="42"/>
    </location>
</feature>
<keyword evidence="2" id="KW-0732">Signal</keyword>
<dbReference type="KEGG" id="fsl:EJO69_11155"/>
<feature type="signal peptide" evidence="2">
    <location>
        <begin position="1"/>
        <end position="20"/>
    </location>
</feature>
<evidence type="ECO:0000313" key="4">
    <source>
        <dbReference type="EMBL" id="AZN30793.1"/>
    </source>
</evidence>
<evidence type="ECO:0000259" key="3">
    <source>
        <dbReference type="Pfam" id="PF03413"/>
    </source>
</evidence>
<dbReference type="RefSeq" id="WP_126041843.1">
    <property type="nucleotide sequence ID" value="NZ_CP034438.1"/>
</dbReference>
<reference evidence="4 5" key="1">
    <citation type="submission" date="2018-12" db="EMBL/GenBank/DDBJ databases">
        <title>Complete genome sequence of Flaviflexus salsibiostraticola KCTC 33148.</title>
        <authorList>
            <person name="Bae J.-W."/>
        </authorList>
    </citation>
    <scope>NUCLEOTIDE SEQUENCE [LARGE SCALE GENOMIC DNA]</scope>
    <source>
        <strain evidence="4 5">KCTC 33148</strain>
    </source>
</reference>
<name>A0A3Q8WWH8_9ACTO</name>